<protein>
    <submittedName>
        <fullName evidence="2">Uncharacterized protein</fullName>
    </submittedName>
</protein>
<sequence length="370" mass="43271">MKITTLWNIAMFAILLRNVVHIFLVKFARTQERGKFSASTLWTFFKNSEDVYKRKILAEQEEDTKNDFLMKFIIDNNVSISDGFLSLVDIKILEDIDEKEKKINESIPIKKDTKEEEEQKEKKRRRYRACCKLLGRQCNKHNKTKKNPLTKEQTEATIVEEDEEEVEETPKKKRKEGGQNTAASIYYKNKLRFSTWRRPSDLEENNSNLEDPVFVPKVPKRKYRNVFLTKYEKELAKQKHSKLQEIYSYKKSSSTDKEISKLQDPGVSNAPSDNEQLSKNKPTIEPNVESEKSKLNLQDDSTSSEVKSEGNTNEEYFLENIYKEYSDSSKSSDSSHDLWAETENEENTGSDTDTSCEPLERNELYNLKHH</sequence>
<dbReference type="GeneID" id="30907366"/>
<dbReference type="Proteomes" id="UP000092716">
    <property type="component" value="Chromosome 4"/>
</dbReference>
<feature type="compositionally biased region" description="Polar residues" evidence="1">
    <location>
        <begin position="269"/>
        <end position="281"/>
    </location>
</feature>
<feature type="region of interest" description="Disordered" evidence="1">
    <location>
        <begin position="249"/>
        <end position="370"/>
    </location>
</feature>
<dbReference type="EMBL" id="CP016242">
    <property type="protein sequence ID" value="ANQ06388.1"/>
    <property type="molecule type" value="Genomic_DNA"/>
</dbReference>
<evidence type="ECO:0000256" key="1">
    <source>
        <dbReference type="SAM" id="MobiDB-lite"/>
    </source>
</evidence>
<proteinExistence type="predicted"/>
<gene>
    <name evidence="2" type="ORF">PCOAH_00006430</name>
</gene>
<feature type="compositionally biased region" description="Acidic residues" evidence="1">
    <location>
        <begin position="158"/>
        <end position="167"/>
    </location>
</feature>
<evidence type="ECO:0000313" key="3">
    <source>
        <dbReference type="Proteomes" id="UP000092716"/>
    </source>
</evidence>
<accession>A0A1B1DUD0</accession>
<dbReference type="OrthoDB" id="386518at2759"/>
<dbReference type="AlphaFoldDB" id="A0A1B1DUD0"/>
<feature type="region of interest" description="Disordered" evidence="1">
    <location>
        <begin position="141"/>
        <end position="180"/>
    </location>
</feature>
<name>A0A1B1DUD0_9APIC</name>
<reference evidence="3" key="1">
    <citation type="submission" date="2016-06" db="EMBL/GenBank/DDBJ databases">
        <title>First high quality genome sequence of Plasmodium coatneyi using continuous long reads from single molecule, real-time sequencing.</title>
        <authorList>
            <person name="Chien J.-T."/>
            <person name="Pakala S.B."/>
            <person name="Geraldo J.A."/>
            <person name="Lapp S.A."/>
            <person name="Barnwell J.W."/>
            <person name="Kissinger J.C."/>
            <person name="Galinski M.R."/>
            <person name="Humphrey J.C."/>
        </authorList>
    </citation>
    <scope>NUCLEOTIDE SEQUENCE [LARGE SCALE GENOMIC DNA]</scope>
    <source>
        <strain evidence="3">Hackeri</strain>
    </source>
</reference>
<evidence type="ECO:0000313" key="2">
    <source>
        <dbReference type="EMBL" id="ANQ06388.1"/>
    </source>
</evidence>
<dbReference type="VEuPathDB" id="PlasmoDB:PCOAH_00006430"/>
<dbReference type="KEGG" id="pcot:PCOAH_00006430"/>
<keyword evidence="3" id="KW-1185">Reference proteome</keyword>
<dbReference type="RefSeq" id="XP_019913083.1">
    <property type="nucleotide sequence ID" value="XM_020057453.1"/>
</dbReference>
<organism evidence="2 3">
    <name type="scientific">Plasmodium coatneyi</name>
    <dbReference type="NCBI Taxonomy" id="208452"/>
    <lineage>
        <taxon>Eukaryota</taxon>
        <taxon>Sar</taxon>
        <taxon>Alveolata</taxon>
        <taxon>Apicomplexa</taxon>
        <taxon>Aconoidasida</taxon>
        <taxon>Haemosporida</taxon>
        <taxon>Plasmodiidae</taxon>
        <taxon>Plasmodium</taxon>
    </lineage>
</organism>
<feature type="compositionally biased region" description="Polar residues" evidence="1">
    <location>
        <begin position="295"/>
        <end position="314"/>
    </location>
</feature>